<reference evidence="3" key="5">
    <citation type="submission" date="2009-08" db="EMBL/GenBank/DDBJ databases">
        <title>Genome sequence of Clostridium botulinum Ba4 strain 657.</title>
        <authorList>
            <person name="Shrivastava S."/>
            <person name="Brown J.L."/>
            <person name="Bruce D."/>
            <person name="Detter C."/>
            <person name="Munk C."/>
            <person name="Smith L.A."/>
            <person name="Smith T.J."/>
            <person name="Sutton G."/>
            <person name="Brettin T.S."/>
        </authorList>
    </citation>
    <scope>NUCLEOTIDE SEQUENCE</scope>
    <source>
        <strain evidence="3">657</strain>
    </source>
</reference>
<dbReference type="CDD" id="cd01651">
    <property type="entry name" value="RT_G2_intron"/>
    <property type="match status" value="1"/>
</dbReference>
<dbReference type="Pfam" id="PF00078">
    <property type="entry name" value="RVT_1"/>
    <property type="match status" value="1"/>
</dbReference>
<dbReference type="InterPro" id="IPR051083">
    <property type="entry name" value="GrpII_Intron_Splice-Mob/Def"/>
</dbReference>
<evidence type="ECO:0000313" key="3">
    <source>
        <dbReference type="EMBL" id="ACQ52637.1"/>
    </source>
</evidence>
<dbReference type="InterPro" id="IPR003615">
    <property type="entry name" value="HNH_nuc"/>
</dbReference>
<dbReference type="KEGG" id="cbi:CLJ_0278"/>
<dbReference type="Proteomes" id="UP000002333">
    <property type="component" value="Plasmid pCLJ"/>
</dbReference>
<dbReference type="KEGG" id="cbi:CLJ_B3105"/>
<reference evidence="4" key="2">
    <citation type="submission" date="2008-05" db="EMBL/GenBank/DDBJ databases">
        <title>Genome sequence of Clostridium botulinum Ba4 strain 657 plasmid pCLJ.</title>
        <authorList>
            <person name="Shrivastava S."/>
            <person name="Brown J.L."/>
            <person name="Bruce D."/>
            <person name="Detter C."/>
            <person name="Munk C."/>
            <person name="Smith L.A."/>
            <person name="Smith T.J."/>
            <person name="Sutton G."/>
            <person name="Brettin T.S."/>
        </authorList>
    </citation>
    <scope>NUCLEOTIDE SEQUENCE [LARGE SCALE GENOMIC DNA]</scope>
    <source>
        <strain evidence="4">657 / Type Ba4</strain>
        <plasmid evidence="4">pCLJ</plasmid>
    </source>
</reference>
<reference evidence="3 4" key="1">
    <citation type="journal article" date="2007" name="PLoS ONE">
        <title>Analysis of the neurotoxin complex genes in Clostridium botulinum A1-A4 and B1 strains: BoNT/A3, /Ba4 and /B1 clusters are located within plasmids.</title>
        <authorList>
            <person name="Smith T.J."/>
            <person name="Hill K.K."/>
            <person name="Foley B.T."/>
            <person name="Detter J.C."/>
            <person name="Munk A.C."/>
            <person name="Bruce D.C."/>
            <person name="Doggett N.A."/>
            <person name="Smith L.A."/>
            <person name="Marks J.D."/>
            <person name="Xie G."/>
            <person name="Brettin T.S."/>
        </authorList>
    </citation>
    <scope>NUCLEOTIDE SEQUENCE [LARGE SCALE GENOMIC DNA]</scope>
    <source>
        <strain evidence="3">657</strain>
        <strain evidence="4">657 / Type Ba4</strain>
    </source>
</reference>
<organism evidence="3 4">
    <name type="scientific">Clostridium botulinum (strain 657 / Type Ba4)</name>
    <dbReference type="NCBI Taxonomy" id="515621"/>
    <lineage>
        <taxon>Bacteria</taxon>
        <taxon>Bacillati</taxon>
        <taxon>Bacillota</taxon>
        <taxon>Clostridia</taxon>
        <taxon>Eubacteriales</taxon>
        <taxon>Clostridiaceae</taxon>
        <taxon>Clostridium</taxon>
    </lineage>
</organism>
<gene>
    <name evidence="2" type="ordered locus">CLJ_0278</name>
    <name evidence="3" type="ordered locus">CLJ_B3105</name>
</gene>
<dbReference type="Gene3D" id="1.10.30.50">
    <property type="match status" value="1"/>
</dbReference>
<feature type="domain" description="Reverse transcriptase" evidence="1">
    <location>
        <begin position="92"/>
        <end position="360"/>
    </location>
</feature>
<reference evidence="4" key="3">
    <citation type="submission" date="2008-05" db="EMBL/GenBank/DDBJ databases">
        <title>Genome sequence of Clostridium botulinum Ba4 strain 657.</title>
        <authorList>
            <person name="Shrivastava S."/>
            <person name="Brown J.L."/>
            <person name="Bruce D."/>
            <person name="Detter C."/>
            <person name="Munk C."/>
            <person name="Smith L.A."/>
            <person name="Smith T.J."/>
            <person name="Sutton G."/>
            <person name="Brettin T.S."/>
        </authorList>
    </citation>
    <scope>NUCLEOTIDE SEQUENCE [LARGE SCALE GENOMIC DNA]</scope>
    <source>
        <strain evidence="4">657 / Type Ba4</strain>
    </source>
</reference>
<dbReference type="PROSITE" id="PS50878">
    <property type="entry name" value="RT_POL"/>
    <property type="match status" value="1"/>
</dbReference>
<dbReference type="PANTHER" id="PTHR34047:SF8">
    <property type="entry name" value="PROTEIN YKFC"/>
    <property type="match status" value="1"/>
</dbReference>
<evidence type="ECO:0000313" key="4">
    <source>
        <dbReference type="Proteomes" id="UP000002333"/>
    </source>
</evidence>
<keyword evidence="3" id="KW-0548">Nucleotidyltransferase</keyword>
<dbReference type="EMBL" id="CP001083">
    <property type="protein sequence ID" value="ACQ52637.1"/>
    <property type="molecule type" value="Genomic_DNA"/>
</dbReference>
<dbReference type="NCBIfam" id="TIGR04416">
    <property type="entry name" value="group_II_RT_mat"/>
    <property type="match status" value="1"/>
</dbReference>
<evidence type="ECO:0000313" key="2">
    <source>
        <dbReference type="EMBL" id="ACQ51349.1"/>
    </source>
</evidence>
<dbReference type="CDD" id="cd00085">
    <property type="entry name" value="HNHc"/>
    <property type="match status" value="1"/>
</dbReference>
<name>A0A3F2ZY97_CLOB6</name>
<keyword evidence="2" id="KW-0614">Plasmid</keyword>
<dbReference type="GO" id="GO:0003964">
    <property type="term" value="F:RNA-directed DNA polymerase activity"/>
    <property type="evidence" value="ECO:0007669"/>
    <property type="project" value="UniProtKB-KW"/>
</dbReference>
<dbReference type="Proteomes" id="UP000002333">
    <property type="component" value="Chromosome"/>
</dbReference>
<keyword evidence="3" id="KW-0808">Transferase</keyword>
<dbReference type="EMBL" id="CP001081">
    <property type="protein sequence ID" value="ACQ51349.1"/>
    <property type="molecule type" value="Genomic_DNA"/>
</dbReference>
<reference evidence="2" key="4">
    <citation type="submission" date="2009-08" db="EMBL/GenBank/DDBJ databases">
        <title>Genome sequence of Clostridium botulinum Ba4 strain 657 Plasmid pCLJ.</title>
        <authorList>
            <person name="Shrivastava S."/>
            <person name="Brown J.L."/>
            <person name="Bruce D."/>
            <person name="Detter C."/>
            <person name="Munk C."/>
            <person name="Smith L.A."/>
            <person name="Smith T.J."/>
            <person name="Sutton G."/>
            <person name="Brettin T.S."/>
        </authorList>
    </citation>
    <scope>NUCLEOTIDE SEQUENCE</scope>
    <source>
        <strain evidence="2">657</strain>
        <plasmid evidence="2">pCLJ</plasmid>
    </source>
</reference>
<dbReference type="SUPFAM" id="SSF56672">
    <property type="entry name" value="DNA/RNA polymerases"/>
    <property type="match status" value="1"/>
</dbReference>
<sequence>MSNEKFKNRKFNKKKQKLRNNEYYDMQSIFDELYKQSKDGKQFKNLIKTITSKENILLAYRNIKKNDGSHTKGTNHKTINDIAGESEDEIIEYVRKRLNKFYPHSVKRIYIPKNNGDKRPLGIPTIEDRLIQRSILQVLEPICEAKFHPHSYGFRPNRSTEHAIARAMTLINMNKLHYVVDVDIKGFFDNVNHGKLLKQLWTLGIKDKKLIKIISLMLKAQIKDGSMITNPVKGTPQGGIISPLLANVVLNELDWWISSQWETFETKHNYSKLRTFKNGTTTIDKSHKYRALRNGKLKEIYIVRYADDFKVFCKNPKDAEKIFIAIKLWLKERLDLETSPEKSKVTNLRKHPTEFLGFELKAEKKRKKYVCQSHVSKKAKRLIQEKIKAKIKELQKCPAKSNNANMYNSSILGMHNYYKIATKVSNDFHEIAFKVSKSLYIRLKTTKTKSGNKSKAFMKYYGDYNYKITYIKNIALFPIEGIKTKNAMQFQQDISNYTVEGRAKIHKNLKDVDMNIMRYLLENPIKGETLQYNDNRISLYVGQKGKCAITGQKLEIGNMESHHKTSRKQGGTDAYENLIFILSDIHKLIHATLPEIIQKYIRKLNLNKEALDKINKLRLKVGNCEL</sequence>
<accession>A0A3F2ZY97</accession>
<dbReference type="InterPro" id="IPR043502">
    <property type="entry name" value="DNA/RNA_pol_sf"/>
</dbReference>
<dbReference type="InterPro" id="IPR000477">
    <property type="entry name" value="RT_dom"/>
</dbReference>
<dbReference type="PANTHER" id="PTHR34047">
    <property type="entry name" value="NUCLEAR INTRON MATURASE 1, MITOCHONDRIAL-RELATED"/>
    <property type="match status" value="1"/>
</dbReference>
<dbReference type="RefSeq" id="WP_012720303.1">
    <property type="nucleotide sequence ID" value="NC_012654.1"/>
</dbReference>
<geneLocation type="plasmid" evidence="2 4">
    <name>pCLJ</name>
</geneLocation>
<protein>
    <submittedName>
        <fullName evidence="3">Group II intron reverse transcriptase/maturase</fullName>
    </submittedName>
</protein>
<proteinExistence type="predicted"/>
<dbReference type="InterPro" id="IPR030931">
    <property type="entry name" value="Group_II_RT_mat"/>
</dbReference>
<keyword evidence="3" id="KW-0695">RNA-directed DNA polymerase</keyword>
<evidence type="ECO:0000259" key="1">
    <source>
        <dbReference type="PROSITE" id="PS50878"/>
    </source>
</evidence>
<dbReference type="AlphaFoldDB" id="A0A3F2ZY97"/>